<dbReference type="EMBL" id="CAJVPY010007774">
    <property type="protein sequence ID" value="CAG8685607.1"/>
    <property type="molecule type" value="Genomic_DNA"/>
</dbReference>
<evidence type="ECO:0000256" key="1">
    <source>
        <dbReference type="SAM" id="MobiDB-lite"/>
    </source>
</evidence>
<evidence type="ECO:0000313" key="2">
    <source>
        <dbReference type="EMBL" id="CAG8685607.1"/>
    </source>
</evidence>
<sequence>MKTSDTSLNSSQTKFNLRTPKVSELSKQIVSSTTKVSKQSKQSIFGSPNVSEQFKKSVSGSSKVLEQSKRPNFKTPKPLEQLKRPNSKLPISSVLPIVRPLFNIEPFEETLPPPSEVVIPHPPSDFSVQDEPITVDSRTLTKILQVAQKNSIKLNSLTKHLDSLEESFNEQKDKIFEILTKLEKPNVLFSSVEIEKSKVKKSYKKMNDEFY</sequence>
<evidence type="ECO:0000313" key="3">
    <source>
        <dbReference type="Proteomes" id="UP000789405"/>
    </source>
</evidence>
<feature type="compositionally biased region" description="Low complexity" evidence="1">
    <location>
        <begin position="30"/>
        <end position="43"/>
    </location>
</feature>
<dbReference type="OrthoDB" id="10625433at2759"/>
<organism evidence="2 3">
    <name type="scientific">Dentiscutata erythropus</name>
    <dbReference type="NCBI Taxonomy" id="1348616"/>
    <lineage>
        <taxon>Eukaryota</taxon>
        <taxon>Fungi</taxon>
        <taxon>Fungi incertae sedis</taxon>
        <taxon>Mucoromycota</taxon>
        <taxon>Glomeromycotina</taxon>
        <taxon>Glomeromycetes</taxon>
        <taxon>Diversisporales</taxon>
        <taxon>Gigasporaceae</taxon>
        <taxon>Dentiscutata</taxon>
    </lineage>
</organism>
<dbReference type="AlphaFoldDB" id="A0A9N9HFL3"/>
<keyword evidence="3" id="KW-1185">Reference proteome</keyword>
<accession>A0A9N9HFL3</accession>
<feature type="region of interest" description="Disordered" evidence="1">
    <location>
        <begin position="1"/>
        <end position="86"/>
    </location>
</feature>
<comment type="caution">
    <text evidence="2">The sequence shown here is derived from an EMBL/GenBank/DDBJ whole genome shotgun (WGS) entry which is preliminary data.</text>
</comment>
<reference evidence="2" key="1">
    <citation type="submission" date="2021-06" db="EMBL/GenBank/DDBJ databases">
        <authorList>
            <person name="Kallberg Y."/>
            <person name="Tangrot J."/>
            <person name="Rosling A."/>
        </authorList>
    </citation>
    <scope>NUCLEOTIDE SEQUENCE</scope>
    <source>
        <strain evidence="2">MA453B</strain>
    </source>
</reference>
<protein>
    <submittedName>
        <fullName evidence="2">1671_t:CDS:1</fullName>
    </submittedName>
</protein>
<name>A0A9N9HFL3_9GLOM</name>
<feature type="compositionally biased region" description="Polar residues" evidence="1">
    <location>
        <begin position="1"/>
        <end position="16"/>
    </location>
</feature>
<feature type="compositionally biased region" description="Polar residues" evidence="1">
    <location>
        <begin position="44"/>
        <end position="65"/>
    </location>
</feature>
<dbReference type="Proteomes" id="UP000789405">
    <property type="component" value="Unassembled WGS sequence"/>
</dbReference>
<proteinExistence type="predicted"/>
<gene>
    <name evidence="2" type="ORF">DERYTH_LOCUS12089</name>
</gene>